<feature type="compositionally biased region" description="Polar residues" evidence="1">
    <location>
        <begin position="456"/>
        <end position="468"/>
    </location>
</feature>
<comment type="caution">
    <text evidence="3">The sequence shown here is derived from an EMBL/GenBank/DDBJ whole genome shotgun (WGS) entry which is preliminary data.</text>
</comment>
<proteinExistence type="predicted"/>
<feature type="region of interest" description="Disordered" evidence="1">
    <location>
        <begin position="205"/>
        <end position="229"/>
    </location>
</feature>
<dbReference type="Proteomes" id="UP001341840">
    <property type="component" value="Unassembled WGS sequence"/>
</dbReference>
<dbReference type="InterPro" id="IPR003604">
    <property type="entry name" value="Matrin/U1-like-C_Znf_C2H2"/>
</dbReference>
<feature type="compositionally biased region" description="Basic and acidic residues" evidence="1">
    <location>
        <begin position="253"/>
        <end position="276"/>
    </location>
</feature>
<feature type="compositionally biased region" description="Polar residues" evidence="1">
    <location>
        <begin position="475"/>
        <end position="487"/>
    </location>
</feature>
<feature type="region of interest" description="Disordered" evidence="1">
    <location>
        <begin position="456"/>
        <end position="487"/>
    </location>
</feature>
<feature type="region of interest" description="Disordered" evidence="1">
    <location>
        <begin position="1"/>
        <end position="20"/>
    </location>
</feature>
<dbReference type="EMBL" id="JASCZI010273082">
    <property type="protein sequence ID" value="MED6224186.1"/>
    <property type="molecule type" value="Genomic_DNA"/>
</dbReference>
<evidence type="ECO:0000313" key="3">
    <source>
        <dbReference type="EMBL" id="MED6224186.1"/>
    </source>
</evidence>
<feature type="region of interest" description="Disordered" evidence="1">
    <location>
        <begin position="509"/>
        <end position="538"/>
    </location>
</feature>
<organism evidence="3 4">
    <name type="scientific">Stylosanthes scabra</name>
    <dbReference type="NCBI Taxonomy" id="79078"/>
    <lineage>
        <taxon>Eukaryota</taxon>
        <taxon>Viridiplantae</taxon>
        <taxon>Streptophyta</taxon>
        <taxon>Embryophyta</taxon>
        <taxon>Tracheophyta</taxon>
        <taxon>Spermatophyta</taxon>
        <taxon>Magnoliopsida</taxon>
        <taxon>eudicotyledons</taxon>
        <taxon>Gunneridae</taxon>
        <taxon>Pentapetalae</taxon>
        <taxon>rosids</taxon>
        <taxon>fabids</taxon>
        <taxon>Fabales</taxon>
        <taxon>Fabaceae</taxon>
        <taxon>Papilionoideae</taxon>
        <taxon>50 kb inversion clade</taxon>
        <taxon>dalbergioids sensu lato</taxon>
        <taxon>Dalbergieae</taxon>
        <taxon>Pterocarpus clade</taxon>
        <taxon>Stylosanthes</taxon>
    </lineage>
</organism>
<reference evidence="3 4" key="1">
    <citation type="journal article" date="2023" name="Plants (Basel)">
        <title>Bridging the Gap: Combining Genomics and Transcriptomics Approaches to Understand Stylosanthes scabra, an Orphan Legume from the Brazilian Caatinga.</title>
        <authorList>
            <person name="Ferreira-Neto J.R.C."/>
            <person name="da Silva M.D."/>
            <person name="Binneck E."/>
            <person name="de Melo N.F."/>
            <person name="da Silva R.H."/>
            <person name="de Melo A.L.T.M."/>
            <person name="Pandolfi V."/>
            <person name="Bustamante F.O."/>
            <person name="Brasileiro-Vidal A.C."/>
            <person name="Benko-Iseppon A.M."/>
        </authorList>
    </citation>
    <scope>NUCLEOTIDE SEQUENCE [LARGE SCALE GENOMIC DNA]</scope>
    <source>
        <tissue evidence="3">Leaves</tissue>
    </source>
</reference>
<feature type="compositionally biased region" description="Polar residues" evidence="1">
    <location>
        <begin position="386"/>
        <end position="397"/>
    </location>
</feature>
<feature type="non-terminal residue" evidence="3">
    <location>
        <position position="646"/>
    </location>
</feature>
<feature type="domain" description="U1-type" evidence="2">
    <location>
        <begin position="160"/>
        <end position="194"/>
    </location>
</feature>
<sequence>MSHGVLNQSHFSYHDTPPPYGRGFQNYGSPAANFSPHQTVRPRNPFVTPGFQDDDGRAAIFLQPQIARPIGLVVVPPQRLINPFVASGFQDDDRRAASFFQHQTTRLTNHVSTPPAGRTNPVATPPARRTNSVATSPARLTNRAAGPQARPTNPVVAPRAGPMWCKICEVRISGPKTIEEHNKGKNHQNMLKKHERSEELRAIRKREREQVPSAPVNSVDRSKTVQKSEREIHVERHKDYLGKFVVETSNIPAEKDKEEQRDNSVTRGSDSKRKIEVTNGGSEENQIKRIRRTIEASKDKGESRHNTVSEGNDSKRKFRGNDGSNHKNNIKQLRDVASSKPERELRHKSVVEGHDSKLKSGGTSGCNDKKIKKRRRVIKSSKSDINSPSNCEAAESNVQVSTVAPPEQSMPMPLQVLLPEPAVGSDPEPQIQPRVLDKLEHQSSEAVVNHNSLITTDETNVQPSSSMSMELDAPVNSSTNNEISNGNGKVEENMEVLDISPLSNYVESTVQDPTAAPPQKPTLLRELSPSPLEGSNSEPVIQPFVQVELEHRVSEDNAHYESENPTDEINVHLPSLISMEFDAPVDSSTNTEISNENSIAEENMEVLTDLRISSIFQENVCFVCGNQGFLEALVHCNKCQISARHM</sequence>
<feature type="compositionally biased region" description="Basic residues" evidence="1">
    <location>
        <begin position="370"/>
        <end position="379"/>
    </location>
</feature>
<feature type="compositionally biased region" description="Basic and acidic residues" evidence="1">
    <location>
        <begin position="340"/>
        <end position="358"/>
    </location>
</feature>
<name>A0ABU6ZR00_9FABA</name>
<dbReference type="InterPro" id="IPR036236">
    <property type="entry name" value="Znf_C2H2_sf"/>
</dbReference>
<evidence type="ECO:0000313" key="4">
    <source>
        <dbReference type="Proteomes" id="UP001341840"/>
    </source>
</evidence>
<gene>
    <name evidence="3" type="ORF">PIB30_081496</name>
</gene>
<dbReference type="Gene3D" id="3.30.160.60">
    <property type="entry name" value="Classic Zinc Finger"/>
    <property type="match status" value="1"/>
</dbReference>
<feature type="region of interest" description="Disordered" evidence="1">
    <location>
        <begin position="109"/>
        <end position="135"/>
    </location>
</feature>
<dbReference type="SUPFAM" id="SSF57667">
    <property type="entry name" value="beta-beta-alpha zinc fingers"/>
    <property type="match status" value="1"/>
</dbReference>
<accession>A0ABU6ZR00</accession>
<feature type="compositionally biased region" description="Polar residues" evidence="1">
    <location>
        <begin position="1"/>
        <end position="11"/>
    </location>
</feature>
<feature type="compositionally biased region" description="Polar residues" evidence="1">
    <location>
        <begin position="322"/>
        <end position="331"/>
    </location>
</feature>
<feature type="compositionally biased region" description="Basic and acidic residues" evidence="1">
    <location>
        <begin position="292"/>
        <end position="315"/>
    </location>
</feature>
<dbReference type="SMART" id="SM00451">
    <property type="entry name" value="ZnF_U1"/>
    <property type="match status" value="1"/>
</dbReference>
<feature type="region of interest" description="Disordered" evidence="1">
    <location>
        <begin position="251"/>
        <end position="397"/>
    </location>
</feature>
<evidence type="ECO:0000259" key="2">
    <source>
        <dbReference type="SMART" id="SM00451"/>
    </source>
</evidence>
<protein>
    <recommendedName>
        <fullName evidence="2">U1-type domain-containing protein</fullName>
    </recommendedName>
</protein>
<feature type="compositionally biased region" description="Basic and acidic residues" evidence="1">
    <location>
        <begin position="220"/>
        <end position="229"/>
    </location>
</feature>
<evidence type="ECO:0000256" key="1">
    <source>
        <dbReference type="SAM" id="MobiDB-lite"/>
    </source>
</evidence>
<keyword evidence="4" id="KW-1185">Reference proteome</keyword>